<dbReference type="Proteomes" id="UP001282284">
    <property type="component" value="Unassembled WGS sequence"/>
</dbReference>
<keyword evidence="2" id="KW-1185">Reference proteome</keyword>
<reference evidence="1 2" key="1">
    <citation type="submission" date="2023-06" db="EMBL/GenBank/DDBJ databases">
        <title>Sporosarcina sp. nov., isolated from Korean traditional fermented seafood 'Jeotgal'.</title>
        <authorList>
            <person name="Yang A.I."/>
            <person name="Shin N.-R."/>
        </authorList>
    </citation>
    <scope>NUCLEOTIDE SEQUENCE [LARGE SCALE GENOMIC DNA]</scope>
    <source>
        <strain evidence="1 2">KCTC13119</strain>
    </source>
</reference>
<proteinExistence type="predicted"/>
<comment type="caution">
    <text evidence="1">The sequence shown here is derived from an EMBL/GenBank/DDBJ whole genome shotgun (WGS) entry which is preliminary data.</text>
</comment>
<dbReference type="RefSeq" id="WP_317942341.1">
    <property type="nucleotide sequence ID" value="NZ_JAUBDI010000003.1"/>
</dbReference>
<gene>
    <name evidence="1" type="ORF">QT711_04540</name>
</gene>
<protein>
    <submittedName>
        <fullName evidence="1">Uncharacterized protein</fullName>
    </submittedName>
</protein>
<evidence type="ECO:0000313" key="2">
    <source>
        <dbReference type="Proteomes" id="UP001282284"/>
    </source>
</evidence>
<evidence type="ECO:0000313" key="1">
    <source>
        <dbReference type="EMBL" id="MDW0112442.1"/>
    </source>
</evidence>
<sequence>MFGENSRKKIELMGFLGDPDEFQPNKVVLFKFSLSQICDN</sequence>
<name>A0ABU4G7U9_9BACL</name>
<dbReference type="EMBL" id="JAUBDI010000003">
    <property type="protein sequence ID" value="MDW0112442.1"/>
    <property type="molecule type" value="Genomic_DNA"/>
</dbReference>
<organism evidence="1 2">
    <name type="scientific">Sporosarcina saromensis</name>
    <dbReference type="NCBI Taxonomy" id="359365"/>
    <lineage>
        <taxon>Bacteria</taxon>
        <taxon>Bacillati</taxon>
        <taxon>Bacillota</taxon>
        <taxon>Bacilli</taxon>
        <taxon>Bacillales</taxon>
        <taxon>Caryophanaceae</taxon>
        <taxon>Sporosarcina</taxon>
    </lineage>
</organism>
<accession>A0ABU4G7U9</accession>